<evidence type="ECO:0000259" key="5">
    <source>
        <dbReference type="Pfam" id="PF22178"/>
    </source>
</evidence>
<evidence type="ECO:0000259" key="4">
    <source>
        <dbReference type="Pfam" id="PF04717"/>
    </source>
</evidence>
<keyword evidence="3" id="KW-0964">Secreted</keyword>
<dbReference type="SUPFAM" id="SSF69279">
    <property type="entry name" value="Phage tail proteins"/>
    <property type="match status" value="2"/>
</dbReference>
<evidence type="ECO:0000256" key="3">
    <source>
        <dbReference type="ARBA" id="ARBA00022525"/>
    </source>
</evidence>
<dbReference type="NCBIfam" id="TIGR01646">
    <property type="entry name" value="vgr_GE"/>
    <property type="match status" value="1"/>
</dbReference>
<evidence type="ECO:0000256" key="1">
    <source>
        <dbReference type="ARBA" id="ARBA00004613"/>
    </source>
</evidence>
<dbReference type="Pfam" id="PF22178">
    <property type="entry name" value="Gp5_trimer_C"/>
    <property type="match status" value="1"/>
</dbReference>
<comment type="similarity">
    <text evidence="2">Belongs to the VgrG protein family.</text>
</comment>
<dbReference type="Gene3D" id="4.10.220.110">
    <property type="match status" value="1"/>
</dbReference>
<dbReference type="RefSeq" id="WP_167121942.1">
    <property type="nucleotide sequence ID" value="NZ_JAAQQR010000001.1"/>
</dbReference>
<dbReference type="Gene3D" id="2.30.110.50">
    <property type="match status" value="1"/>
</dbReference>
<evidence type="ECO:0000313" key="6">
    <source>
        <dbReference type="EMBL" id="NID03309.1"/>
    </source>
</evidence>
<keyword evidence="7" id="KW-1185">Reference proteome</keyword>
<dbReference type="Gene3D" id="2.40.50.230">
    <property type="entry name" value="Gp5 N-terminal domain"/>
    <property type="match status" value="1"/>
</dbReference>
<dbReference type="PANTHER" id="PTHR32305">
    <property type="match status" value="1"/>
</dbReference>
<dbReference type="InterPro" id="IPR006533">
    <property type="entry name" value="T6SS_Vgr_RhsGE"/>
</dbReference>
<dbReference type="InterPro" id="IPR037026">
    <property type="entry name" value="Vgr_OB-fold_dom_sf"/>
</dbReference>
<feature type="domain" description="Gp5/Type VI secretion system Vgr C-terminal trimerisation" evidence="5">
    <location>
        <begin position="479"/>
        <end position="550"/>
    </location>
</feature>
<dbReference type="InterPro" id="IPR054030">
    <property type="entry name" value="Gp5_Vgr_C"/>
</dbReference>
<dbReference type="InterPro" id="IPR017847">
    <property type="entry name" value="T6SS_RhsGE_Vgr_subset"/>
</dbReference>
<evidence type="ECO:0000256" key="2">
    <source>
        <dbReference type="ARBA" id="ARBA00005558"/>
    </source>
</evidence>
<dbReference type="Pfam" id="PF04717">
    <property type="entry name" value="Phage_base_V"/>
    <property type="match status" value="1"/>
</dbReference>
<sequence>MSHAITLQTQEGAALLFANMAARESLGSLFDYRIEALSRNVQVDLRGLLGTPATVTVTTPQGFVRYFNGMVAEAEQGAFVNIDTVRYATYVLRVVPRAWLLTQATDCRIFKNVSVPDIVRQMLSEFGFTDVSVRLSANYPPREYCVQYRESGFAFISRLMEQEGIYYYFTHADGVHTMVLADALGAHAAVPGFESLPYVPPSERGSRMTASIAEWTIARGIRPTRVKLDDYDYLRPRASLLNDEPPSDSVEGYTGARLEGFDFPYGGPGFSQRMDDGRRYAQVRIDAQNVAKAVSSGTTDAVGMATGSLFRLADFPLSAANDEYLVTATHIRLVEPDYQAGGNEADEGEPPFACAFQAIRGRQPYRSPQVTPRPVIHGLQTALVHGPADEDIAVDKYGRVQVQFFWNTPSRPHSDQSCPVRVASQWAGKRWGAIQIPRVGQEVVVSFLEGDPDRPLIIGSVYNQEHMPPYPLPDERTKSGVVSRSLMGGPGDANELRFEDKKGEEELFLHAQRDLRVEAERDHSGEIKRDRMHTVGRDDTLHVGRRLRIEAGEEIEFVTGLARITMNSAGQIQVTGSMLRSTATGTINLAAGAATSITSGAAISLTAGAAVSVTAAAAVDVNAAAAVAVTAGAALTLTATLGPAVLTGKPPLLA</sequence>
<accession>A0ABX0PXR4</accession>
<dbReference type="InterPro" id="IPR006531">
    <property type="entry name" value="Gp5/Vgr_OB"/>
</dbReference>
<comment type="subcellular location">
    <subcellularLocation>
        <location evidence="1">Secreted</location>
    </subcellularLocation>
</comment>
<protein>
    <submittedName>
        <fullName evidence="6">Type VI secretion system tip protein VgrG</fullName>
    </submittedName>
</protein>
<organism evidence="6 7">
    <name type="scientific">Luteibacter jiangsuensis</name>
    <dbReference type="NCBI Taxonomy" id="637577"/>
    <lineage>
        <taxon>Bacteria</taxon>
        <taxon>Pseudomonadati</taxon>
        <taxon>Pseudomonadota</taxon>
        <taxon>Gammaproteobacteria</taxon>
        <taxon>Lysobacterales</taxon>
        <taxon>Rhodanobacteraceae</taxon>
        <taxon>Luteibacter</taxon>
    </lineage>
</organism>
<reference evidence="6 7" key="1">
    <citation type="journal article" date="2011" name="Curr. Microbiol.">
        <title>Luteibacter jiangsuensis sp. nov.: a methamidophos-degrading bacterium isolated from a methamidophos-manufacturing factory.</title>
        <authorList>
            <person name="Wang L."/>
            <person name="Wang G.L."/>
            <person name="Li S.P."/>
            <person name="Jiang J.D."/>
        </authorList>
    </citation>
    <scope>NUCLEOTIDE SEQUENCE [LARGE SCALE GENOMIC DNA]</scope>
    <source>
        <strain evidence="6 7">CGMCC 1.10133</strain>
    </source>
</reference>
<name>A0ABX0PXR4_9GAMM</name>
<feature type="domain" description="Gp5/Type VI secretion system Vgr protein OB-fold" evidence="4">
    <location>
        <begin position="395"/>
        <end position="462"/>
    </location>
</feature>
<evidence type="ECO:0000313" key="7">
    <source>
        <dbReference type="Proteomes" id="UP001429601"/>
    </source>
</evidence>
<proteinExistence type="inferred from homology"/>
<gene>
    <name evidence="6" type="primary">tssI</name>
    <name evidence="6" type="ORF">HBF26_00310</name>
</gene>
<dbReference type="SUPFAM" id="SSF69255">
    <property type="entry name" value="gp5 N-terminal domain-like"/>
    <property type="match status" value="1"/>
</dbReference>
<dbReference type="Gene3D" id="3.55.50.10">
    <property type="entry name" value="Baseplate protein-like domains"/>
    <property type="match status" value="1"/>
</dbReference>
<dbReference type="PANTHER" id="PTHR32305:SF15">
    <property type="entry name" value="PROTEIN RHSA-RELATED"/>
    <property type="match status" value="1"/>
</dbReference>
<dbReference type="EMBL" id="JAAQQR010000001">
    <property type="protein sequence ID" value="NID03309.1"/>
    <property type="molecule type" value="Genomic_DNA"/>
</dbReference>
<dbReference type="Pfam" id="PF05954">
    <property type="entry name" value="Phage_GPD"/>
    <property type="match status" value="1"/>
</dbReference>
<dbReference type="InterPro" id="IPR050708">
    <property type="entry name" value="T6SS_VgrG/RHS"/>
</dbReference>
<dbReference type="SUPFAM" id="SSF69349">
    <property type="entry name" value="Phage fibre proteins"/>
    <property type="match status" value="1"/>
</dbReference>
<dbReference type="NCBIfam" id="TIGR03361">
    <property type="entry name" value="VI_Rhs_Vgr"/>
    <property type="match status" value="1"/>
</dbReference>
<comment type="caution">
    <text evidence="6">The sequence shown here is derived from an EMBL/GenBank/DDBJ whole genome shotgun (WGS) entry which is preliminary data.</text>
</comment>
<dbReference type="Proteomes" id="UP001429601">
    <property type="component" value="Unassembled WGS sequence"/>
</dbReference>